<keyword evidence="6" id="KW-0067">ATP-binding</keyword>
<dbReference type="PANTHER" id="PTHR21529:SF4">
    <property type="entry name" value="TPR AND ANKYRIN REPEAT-CONTAINING PROTEIN 1"/>
    <property type="match status" value="1"/>
</dbReference>
<comment type="caution">
    <text evidence="12">The sequence shown here is derived from an EMBL/GenBank/DDBJ whole genome shotgun (WGS) entry which is preliminary data.</text>
</comment>
<dbReference type="SUPFAM" id="SSF52540">
    <property type="entry name" value="P-loop containing nucleoside triphosphate hydrolases"/>
    <property type="match status" value="1"/>
</dbReference>
<organism evidence="12 13">
    <name type="scientific">Durusdinium trenchii</name>
    <dbReference type="NCBI Taxonomy" id="1381693"/>
    <lineage>
        <taxon>Eukaryota</taxon>
        <taxon>Sar</taxon>
        <taxon>Alveolata</taxon>
        <taxon>Dinophyceae</taxon>
        <taxon>Suessiales</taxon>
        <taxon>Symbiodiniaceae</taxon>
        <taxon>Durusdinium</taxon>
    </lineage>
</organism>
<feature type="non-terminal residue" evidence="12">
    <location>
        <position position="1"/>
    </location>
</feature>
<keyword evidence="4" id="KW-0378">Hydrolase</keyword>
<evidence type="ECO:0000256" key="8">
    <source>
        <dbReference type="ARBA" id="ARBA00023136"/>
    </source>
</evidence>
<accession>A0ABP0QFJ3</accession>
<dbReference type="Gene3D" id="1.10.10.160">
    <property type="match status" value="1"/>
</dbReference>
<dbReference type="SUPFAM" id="SSF81324">
    <property type="entry name" value="Voltage-gated potassium channels"/>
    <property type="match status" value="1"/>
</dbReference>
<dbReference type="InterPro" id="IPR039904">
    <property type="entry name" value="TRANK1"/>
</dbReference>
<proteinExistence type="predicted"/>
<feature type="transmembrane region" description="Helical" evidence="10">
    <location>
        <begin position="1160"/>
        <end position="1185"/>
    </location>
</feature>
<dbReference type="EMBL" id="CAXAMM010039475">
    <property type="protein sequence ID" value="CAK9086734.1"/>
    <property type="molecule type" value="Genomic_DNA"/>
</dbReference>
<evidence type="ECO:0000256" key="9">
    <source>
        <dbReference type="SAM" id="MobiDB-lite"/>
    </source>
</evidence>
<evidence type="ECO:0000256" key="10">
    <source>
        <dbReference type="SAM" id="Phobius"/>
    </source>
</evidence>
<reference evidence="12 13" key="1">
    <citation type="submission" date="2024-02" db="EMBL/GenBank/DDBJ databases">
        <authorList>
            <person name="Chen Y."/>
            <person name="Shah S."/>
            <person name="Dougan E. K."/>
            <person name="Thang M."/>
            <person name="Chan C."/>
        </authorList>
    </citation>
    <scope>NUCLEOTIDE SEQUENCE [LARGE SCALE GENOMIC DNA]</scope>
</reference>
<keyword evidence="2 10" id="KW-0812">Transmembrane</keyword>
<evidence type="ECO:0000256" key="6">
    <source>
        <dbReference type="ARBA" id="ARBA00022840"/>
    </source>
</evidence>
<evidence type="ECO:0000256" key="5">
    <source>
        <dbReference type="ARBA" id="ARBA00022806"/>
    </source>
</evidence>
<evidence type="ECO:0000313" key="12">
    <source>
        <dbReference type="EMBL" id="CAK9086734.1"/>
    </source>
</evidence>
<feature type="non-terminal residue" evidence="12">
    <location>
        <position position="1836"/>
    </location>
</feature>
<evidence type="ECO:0000256" key="1">
    <source>
        <dbReference type="ARBA" id="ARBA00004141"/>
    </source>
</evidence>
<feature type="transmembrane region" description="Helical" evidence="10">
    <location>
        <begin position="1273"/>
        <end position="1298"/>
    </location>
</feature>
<keyword evidence="8 10" id="KW-0472">Membrane</keyword>
<dbReference type="InterPro" id="IPR018490">
    <property type="entry name" value="cNMP-bd_dom_sf"/>
</dbReference>
<evidence type="ECO:0000256" key="4">
    <source>
        <dbReference type="ARBA" id="ARBA00022801"/>
    </source>
</evidence>
<dbReference type="Proteomes" id="UP001642464">
    <property type="component" value="Unassembled WGS sequence"/>
</dbReference>
<feature type="transmembrane region" description="Helical" evidence="10">
    <location>
        <begin position="1344"/>
        <end position="1367"/>
    </location>
</feature>
<evidence type="ECO:0000256" key="7">
    <source>
        <dbReference type="ARBA" id="ARBA00022989"/>
    </source>
</evidence>
<keyword evidence="13" id="KW-1185">Reference proteome</keyword>
<dbReference type="InterPro" id="IPR013986">
    <property type="entry name" value="DExx_box_DNA_helicase_dom_sf"/>
</dbReference>
<feature type="domain" description="Ion transport" evidence="11">
    <location>
        <begin position="1131"/>
        <end position="1368"/>
    </location>
</feature>
<dbReference type="PANTHER" id="PTHR21529">
    <property type="entry name" value="MAMMARY TURMOR VIRUS RECEPTOR HOMOLOG 1, 2 MTVR1, 2"/>
    <property type="match status" value="1"/>
</dbReference>
<dbReference type="SUPFAM" id="SSF51206">
    <property type="entry name" value="cAMP-binding domain-like"/>
    <property type="match status" value="1"/>
</dbReference>
<dbReference type="Gene3D" id="1.10.287.70">
    <property type="match status" value="1"/>
</dbReference>
<evidence type="ECO:0000313" key="13">
    <source>
        <dbReference type="Proteomes" id="UP001642464"/>
    </source>
</evidence>
<keyword evidence="7 10" id="KW-1133">Transmembrane helix</keyword>
<evidence type="ECO:0000256" key="3">
    <source>
        <dbReference type="ARBA" id="ARBA00022741"/>
    </source>
</evidence>
<name>A0ABP0QFJ3_9DINO</name>
<evidence type="ECO:0000256" key="2">
    <source>
        <dbReference type="ARBA" id="ARBA00022692"/>
    </source>
</evidence>
<dbReference type="Pfam" id="PF00520">
    <property type="entry name" value="Ion_trans"/>
    <property type="match status" value="1"/>
</dbReference>
<keyword evidence="3" id="KW-0547">Nucleotide-binding</keyword>
<gene>
    <name evidence="12" type="ORF">SCF082_LOCUS41026</name>
</gene>
<keyword evidence="5" id="KW-0347">Helicase</keyword>
<dbReference type="Gene3D" id="3.40.50.300">
    <property type="entry name" value="P-loop containing nucleotide triphosphate hydrolases"/>
    <property type="match status" value="2"/>
</dbReference>
<dbReference type="InterPro" id="IPR027417">
    <property type="entry name" value="P-loop_NTPase"/>
</dbReference>
<feature type="transmembrane region" description="Helical" evidence="10">
    <location>
        <begin position="1132"/>
        <end position="1153"/>
    </location>
</feature>
<feature type="region of interest" description="Disordered" evidence="9">
    <location>
        <begin position="263"/>
        <end position="291"/>
    </location>
</feature>
<sequence length="1836" mass="207003">QVLVLADVVDGNRRAQATTRAGKYLMTFSDDYLDRCLMREVDDNNKVLPKQYMEDFQRRRQDAAGTEVLEPDSSEAKDLLPVSLEKRYVMRRQELDYLVQHTLRHVQLPYFLDDDEKKAFDQAISEVVFLLGRSGSGKTSVLVHSLFRTACQERQRRADGGEDDDAFLMLLVTRSPVLADSIRKLFAQMQAGPAGGSTADETNTLEDLAGIELGVVKEEERRQFRPPPQSLQEDVFDPAESPVITSWESLLLMLDRSIEGEPFFRPQTDSGSRVTRALQRRGQRSGGSMTLRGQDRFENEKEEGRFDMEWDHLSYEEFEEKCGPKLWGAGCLDKKEDSLFGAYREFLTVIAGSPRAARSAAGCLSKEEYVTGKGPDGKSLPEIKDSSYKNSELGRQRVYGAFEVYKKFKQELHRYDCTDVARDLLKRAQAAQRLKDGGKKIRKFFGVYVDEVQDLLPVELLLLKLVSDRNEGFIFAGDTAQTISKGVEFRFESIRRLYYEEFCGGKQHESEVVNVKVETCSICQTELRNGGSHYVCMGKYHEYFICKNGCEEKLEEKSRKLRYGATPGLRKKLDSAGAGKINCPFGQETGNPCGLMLTKSKVGAVSFEEEPSSSQRELPQQLAQIPDITCLSQNHRSTNSILELAAAILDLITHFFPDKIDKLPREKSRVKSSTPPRILNKMSWEEAQKIIFANDSSERAVLEFGAKQVVLVWSEEKKREMKEKLTQSLVMTIHECKGLEFFDVLLVDPFSDMSGCTNESQAQQNWNLIFGVFEKFGLQVCTNEKKRAPAFVDDKHGLLCAWLKTLYVGITRARKRVWILESQEHGQSLVRFLQEMGVAQICNVGDDLAGSQGFAATSTSQEWFDMGLQMFRESGNYEQAKVAFGNAEKANFIQATPWKLLAEAEVYTLATSWATKVYGYARDVNGPIQSMALQSMATPTQSTALRPGSPTNKAQTLALPEAFVPPGSRRNSHTTLALPDVAMPGSRRHSRVLLSNVSNISKVSEVIAMQNFGMSQTAEVAIPADVRIEELRGRRKQTMKTLAFSQGLNIEESEEVTKLVDLKLHECWNVQGTSSKAASKMKKAAGGLSRRMSVEFAAPLPTGTSANEGHVEASHSCLARLILHPGGLFRTIWNLVVALCVLHDVVMIPLSAFNLSETTFLSVLQWIVLLSWNIDLLVSLVTGFYDDGTLVMIPLQIWKNYAKTWMLFDVSLITLDWTLVVIGDSSSSNRSSNEWQTLRLLRSLRLVRMLRMIKLRRAHEAFQEMLHSQASSLYFGLFSSLAYLIVLNHFIACAFFAMSHLSTENWVRELGLEDAGVEYQHLCMNWAFAQLGVGSSNAKPTNSLEMAFCIVIAFRSLMTAASLISTVSNLMAGLSKIKEDENTEFRLLRCYLKQNEIPPPLSQKVTQFLQHEYSLRQEARSADMEVPVLALLSKQLQGELQLARYNHALCKMPVVDGILKMQDLQVLQVMQKMARTAISNAVVANKDVIFLAGSEAKAAYLTQSGSLTYFHDNGTESVHLDFWIAEVCLWTPWVYLGDLVADDVSRLVIIDADEFCSALANCWQTHNAARSHAQEFLEAMRKEQTWTDVVKVEPDLDGSEDSAQVHQKPSREGFFRWPWRTTAVAGAAYVRLAEWLENALGSSQRQVQDAAKEVGVEEKNLRPSEARQRAAEGFMEAMDWSQASREFEKAGCFSDAAECADALQNWKHAGKLWRMAGEDERALKRFHRAEAWNDFVEVAEQVPVDGKLSAEVKVELITHACREMANHLKKNGRRKQDKESKSTLICCIRLLPEEDREVFLETLQWQELTMQVYEADKRYEKCAAISLEIRDWKKAR</sequence>
<protein>
    <submittedName>
        <fullName evidence="12">TPR and ankyrin repeat-containing protein 1 (Lupus brain antigen 1)</fullName>
    </submittedName>
</protein>
<evidence type="ECO:0000259" key="11">
    <source>
        <dbReference type="Pfam" id="PF00520"/>
    </source>
</evidence>
<comment type="subcellular location">
    <subcellularLocation>
        <location evidence="1">Membrane</location>
        <topology evidence="1">Multi-pass membrane protein</topology>
    </subcellularLocation>
</comment>
<dbReference type="InterPro" id="IPR005821">
    <property type="entry name" value="Ion_trans_dom"/>
</dbReference>